<sequence>MGFPTKIQLIKRIKSEQWYINFPSAIAQAMEFDKGEVVEWIIENKNKLTLKRTPKQKNTEGKKKLQDKQS</sequence>
<evidence type="ECO:0008006" key="2">
    <source>
        <dbReference type="Google" id="ProtNLM"/>
    </source>
</evidence>
<organism evidence="1">
    <name type="scientific">hydrothermal vent metagenome</name>
    <dbReference type="NCBI Taxonomy" id="652676"/>
    <lineage>
        <taxon>unclassified sequences</taxon>
        <taxon>metagenomes</taxon>
        <taxon>ecological metagenomes</taxon>
    </lineage>
</organism>
<evidence type="ECO:0000313" key="1">
    <source>
        <dbReference type="EMBL" id="VAX18932.1"/>
    </source>
</evidence>
<dbReference type="EMBL" id="UOGD01000120">
    <property type="protein sequence ID" value="VAX18932.1"/>
    <property type="molecule type" value="Genomic_DNA"/>
</dbReference>
<reference evidence="1" key="1">
    <citation type="submission" date="2018-06" db="EMBL/GenBank/DDBJ databases">
        <authorList>
            <person name="Zhirakovskaya E."/>
        </authorList>
    </citation>
    <scope>NUCLEOTIDE SEQUENCE</scope>
</reference>
<name>A0A3B1BSM3_9ZZZZ</name>
<protein>
    <recommendedName>
        <fullName evidence="2">SpoVT-AbrB domain-containing protein</fullName>
    </recommendedName>
</protein>
<dbReference type="AlphaFoldDB" id="A0A3B1BSM3"/>
<accession>A0A3B1BSM3</accession>
<gene>
    <name evidence="1" type="ORF">MNBD_IGNAVI01-2820</name>
</gene>
<proteinExistence type="predicted"/>